<gene>
    <name evidence="1" type="ORF">PSFLO_02011</name>
</gene>
<evidence type="ECO:0000313" key="2">
    <source>
        <dbReference type="Proteomes" id="UP000323386"/>
    </source>
</evidence>
<sequence>MPVQTLSTQPPLTPAGDLIVVSAQSSDRVGLARSSSGSRPRLAEARADSQACLACRPARLANEAANFLPSVEGGATLRSLLLPGLGDVLRRKRPAG</sequence>
<dbReference type="EMBL" id="OOIP01000004">
    <property type="protein sequence ID" value="SPO36540.1"/>
    <property type="molecule type" value="Genomic_DNA"/>
</dbReference>
<dbReference type="AlphaFoldDB" id="A0A5C3EXF5"/>
<proteinExistence type="predicted"/>
<keyword evidence="2" id="KW-1185">Reference proteome</keyword>
<dbReference type="Proteomes" id="UP000323386">
    <property type="component" value="Unassembled WGS sequence"/>
</dbReference>
<organism evidence="1 2">
    <name type="scientific">Pseudozyma flocculosa</name>
    <dbReference type="NCBI Taxonomy" id="84751"/>
    <lineage>
        <taxon>Eukaryota</taxon>
        <taxon>Fungi</taxon>
        <taxon>Dikarya</taxon>
        <taxon>Basidiomycota</taxon>
        <taxon>Ustilaginomycotina</taxon>
        <taxon>Ustilaginomycetes</taxon>
        <taxon>Ustilaginales</taxon>
        <taxon>Ustilaginaceae</taxon>
        <taxon>Pseudozyma</taxon>
    </lineage>
</organism>
<reference evidence="1 2" key="1">
    <citation type="submission" date="2018-03" db="EMBL/GenBank/DDBJ databases">
        <authorList>
            <person name="Guldener U."/>
        </authorList>
    </citation>
    <scope>NUCLEOTIDE SEQUENCE [LARGE SCALE GENOMIC DNA]</scope>
    <source>
        <strain evidence="1 2">DAOM196992</strain>
    </source>
</reference>
<name>A0A5C3EXF5_9BASI</name>
<evidence type="ECO:0000313" key="1">
    <source>
        <dbReference type="EMBL" id="SPO36540.1"/>
    </source>
</evidence>
<accession>A0A5C3EXF5</accession>
<protein>
    <submittedName>
        <fullName evidence="1">Uncharacterized protein</fullName>
    </submittedName>
</protein>